<sequence length="285" mass="31922">MEAIAVKELSAGYEEQTVIEKLDLSILKGKINIIVGSNGCGKSTLLKSIVGVIKPQNGHISINGKDIAKQKEKVLATQIAFLPQEPICPSGLTVRELVAYGRFPYQKSFGGLSKHDRHMIDWAIQETELEDLSDRKVEALSQGQRQRVWIAMTIAQETDIILLDEPTTYLDLSYQQEILQLLSKLNKQAGFTIVMVLHELNNACRYADNIIGLKHGKLICQGSPCEAITRESLSELYGIEAKLQLSEDKRYPICLEYEVIKRETLLIGCTKKCDLNCKHRKIAPV</sequence>
<evidence type="ECO:0000256" key="4">
    <source>
        <dbReference type="ARBA" id="ARBA00022496"/>
    </source>
</evidence>
<keyword evidence="3" id="KW-1003">Cell membrane</keyword>
<evidence type="ECO:0000256" key="2">
    <source>
        <dbReference type="ARBA" id="ARBA00022448"/>
    </source>
</evidence>
<dbReference type="GO" id="GO:0016887">
    <property type="term" value="F:ATP hydrolysis activity"/>
    <property type="evidence" value="ECO:0007669"/>
    <property type="project" value="InterPro"/>
</dbReference>
<dbReference type="Pfam" id="PF00005">
    <property type="entry name" value="ABC_tran"/>
    <property type="match status" value="1"/>
</dbReference>
<dbReference type="GO" id="GO:0005524">
    <property type="term" value="F:ATP binding"/>
    <property type="evidence" value="ECO:0007669"/>
    <property type="project" value="UniProtKB-KW"/>
</dbReference>
<dbReference type="Proteomes" id="UP000199136">
    <property type="component" value="Unassembled WGS sequence"/>
</dbReference>
<dbReference type="InterPro" id="IPR027417">
    <property type="entry name" value="P-loop_NTPase"/>
</dbReference>
<dbReference type="STRING" id="82801.SAMN04488506_0391"/>
<keyword evidence="4" id="KW-0410">Iron transport</keyword>
<evidence type="ECO:0000256" key="1">
    <source>
        <dbReference type="ARBA" id="ARBA00004202"/>
    </source>
</evidence>
<protein>
    <submittedName>
        <fullName evidence="11">Iron complex transport system ATP-binding protein</fullName>
    </submittedName>
</protein>
<dbReference type="InterPro" id="IPR003439">
    <property type="entry name" value="ABC_transporter-like_ATP-bd"/>
</dbReference>
<keyword evidence="5" id="KW-0547">Nucleotide-binding</keyword>
<keyword evidence="6 11" id="KW-0067">ATP-binding</keyword>
<dbReference type="PROSITE" id="PS50893">
    <property type="entry name" value="ABC_TRANSPORTER_2"/>
    <property type="match status" value="1"/>
</dbReference>
<evidence type="ECO:0000259" key="10">
    <source>
        <dbReference type="PROSITE" id="PS50893"/>
    </source>
</evidence>
<comment type="subcellular location">
    <subcellularLocation>
        <location evidence="1">Cell membrane</location>
        <topology evidence="1">Peripheral membrane protein</topology>
    </subcellularLocation>
</comment>
<accession>A0A1I5V6R4</accession>
<dbReference type="GO" id="GO:0005886">
    <property type="term" value="C:plasma membrane"/>
    <property type="evidence" value="ECO:0007669"/>
    <property type="project" value="UniProtKB-SubCell"/>
</dbReference>
<dbReference type="SMART" id="SM00382">
    <property type="entry name" value="AAA"/>
    <property type="match status" value="1"/>
</dbReference>
<reference evidence="11 12" key="1">
    <citation type="submission" date="2016-10" db="EMBL/GenBank/DDBJ databases">
        <authorList>
            <person name="de Groot N.N."/>
        </authorList>
    </citation>
    <scope>NUCLEOTIDE SEQUENCE [LARGE SCALE GENOMIC DNA]</scope>
    <source>
        <strain evidence="11 12">DSM 20581</strain>
    </source>
</reference>
<organism evidence="11 12">
    <name type="scientific">Desemzia incerta</name>
    <dbReference type="NCBI Taxonomy" id="82801"/>
    <lineage>
        <taxon>Bacteria</taxon>
        <taxon>Bacillati</taxon>
        <taxon>Bacillota</taxon>
        <taxon>Bacilli</taxon>
        <taxon>Lactobacillales</taxon>
        <taxon>Carnobacteriaceae</taxon>
        <taxon>Desemzia</taxon>
    </lineage>
</organism>
<dbReference type="InterPro" id="IPR051535">
    <property type="entry name" value="Siderophore_ABC-ATPase"/>
</dbReference>
<gene>
    <name evidence="11" type="ORF">SAMN04488506_0391</name>
</gene>
<dbReference type="InterPro" id="IPR017871">
    <property type="entry name" value="ABC_transporter-like_CS"/>
</dbReference>
<keyword evidence="7" id="KW-0408">Iron</keyword>
<evidence type="ECO:0000256" key="9">
    <source>
        <dbReference type="ARBA" id="ARBA00023136"/>
    </source>
</evidence>
<proteinExistence type="predicted"/>
<dbReference type="InterPro" id="IPR003593">
    <property type="entry name" value="AAA+_ATPase"/>
</dbReference>
<dbReference type="GO" id="GO:0006826">
    <property type="term" value="P:iron ion transport"/>
    <property type="evidence" value="ECO:0007669"/>
    <property type="project" value="UniProtKB-KW"/>
</dbReference>
<dbReference type="AlphaFoldDB" id="A0A1I5V6R4"/>
<keyword evidence="12" id="KW-1185">Reference proteome</keyword>
<evidence type="ECO:0000256" key="5">
    <source>
        <dbReference type="ARBA" id="ARBA00022741"/>
    </source>
</evidence>
<dbReference type="Gene3D" id="3.40.50.300">
    <property type="entry name" value="P-loop containing nucleotide triphosphate hydrolases"/>
    <property type="match status" value="1"/>
</dbReference>
<evidence type="ECO:0000256" key="7">
    <source>
        <dbReference type="ARBA" id="ARBA00023004"/>
    </source>
</evidence>
<evidence type="ECO:0000256" key="8">
    <source>
        <dbReference type="ARBA" id="ARBA00023065"/>
    </source>
</evidence>
<evidence type="ECO:0000313" key="12">
    <source>
        <dbReference type="Proteomes" id="UP000199136"/>
    </source>
</evidence>
<evidence type="ECO:0000256" key="6">
    <source>
        <dbReference type="ARBA" id="ARBA00022840"/>
    </source>
</evidence>
<dbReference type="EMBL" id="FOXW01000001">
    <property type="protein sequence ID" value="SFQ03195.1"/>
    <property type="molecule type" value="Genomic_DNA"/>
</dbReference>
<keyword evidence="8" id="KW-0406">Ion transport</keyword>
<keyword evidence="2" id="KW-0813">Transport</keyword>
<dbReference type="OrthoDB" id="9787851at2"/>
<dbReference type="CDD" id="cd03214">
    <property type="entry name" value="ABC_Iron-Siderophores_B12_Hemin"/>
    <property type="match status" value="1"/>
</dbReference>
<feature type="domain" description="ABC transporter" evidence="10">
    <location>
        <begin position="4"/>
        <end position="240"/>
    </location>
</feature>
<dbReference type="PANTHER" id="PTHR42771">
    <property type="entry name" value="IRON(3+)-HYDROXAMATE IMPORT ATP-BINDING PROTEIN FHUC"/>
    <property type="match status" value="1"/>
</dbReference>
<dbReference type="PANTHER" id="PTHR42771:SF4">
    <property type="entry name" value="IRON(3+)-HYDROXAMATE IMPORT ATP-BINDING PROTEIN FHUC"/>
    <property type="match status" value="1"/>
</dbReference>
<evidence type="ECO:0000313" key="11">
    <source>
        <dbReference type="EMBL" id="SFQ03195.1"/>
    </source>
</evidence>
<evidence type="ECO:0000256" key="3">
    <source>
        <dbReference type="ARBA" id="ARBA00022475"/>
    </source>
</evidence>
<keyword evidence="9" id="KW-0472">Membrane</keyword>
<dbReference type="FunFam" id="3.40.50.300:FF:000134">
    <property type="entry name" value="Iron-enterobactin ABC transporter ATP-binding protein"/>
    <property type="match status" value="1"/>
</dbReference>
<dbReference type="PROSITE" id="PS00211">
    <property type="entry name" value="ABC_TRANSPORTER_1"/>
    <property type="match status" value="1"/>
</dbReference>
<dbReference type="RefSeq" id="WP_092479460.1">
    <property type="nucleotide sequence ID" value="NZ_FOXW01000001.1"/>
</dbReference>
<dbReference type="SUPFAM" id="SSF52540">
    <property type="entry name" value="P-loop containing nucleoside triphosphate hydrolases"/>
    <property type="match status" value="1"/>
</dbReference>
<name>A0A1I5V6R4_9LACT</name>